<keyword evidence="5" id="KW-0350">Heme biosynthesis</keyword>
<dbReference type="GO" id="GO:0004729">
    <property type="term" value="F:oxygen-dependent protoporphyrinogen oxidase activity"/>
    <property type="evidence" value="ECO:0007669"/>
    <property type="project" value="UniProtKB-EC"/>
</dbReference>
<name>A0ABX7NM65_9BACT</name>
<evidence type="ECO:0000259" key="7">
    <source>
        <dbReference type="Pfam" id="PF01593"/>
    </source>
</evidence>
<dbReference type="SUPFAM" id="SSF51905">
    <property type="entry name" value="FAD/NAD(P)-binding domain"/>
    <property type="match status" value="1"/>
</dbReference>
<protein>
    <submittedName>
        <fullName evidence="8">Protoporphyrinogen oxidase</fullName>
        <ecNumber evidence="8">1.3.3.4</ecNumber>
    </submittedName>
</protein>
<dbReference type="InterPro" id="IPR036188">
    <property type="entry name" value="FAD/NAD-bd_sf"/>
</dbReference>
<dbReference type="InterPro" id="IPR050464">
    <property type="entry name" value="Zeta_carotene_desat/Oxidored"/>
</dbReference>
<evidence type="ECO:0000256" key="6">
    <source>
        <dbReference type="ARBA" id="ARBA00023444"/>
    </source>
</evidence>
<dbReference type="SUPFAM" id="SSF54373">
    <property type="entry name" value="FAD-linked reductases, C-terminal domain"/>
    <property type="match status" value="1"/>
</dbReference>
<dbReference type="EMBL" id="CP071090">
    <property type="protein sequence ID" value="QSQ19946.1"/>
    <property type="molecule type" value="Genomic_DNA"/>
</dbReference>
<dbReference type="InterPro" id="IPR004572">
    <property type="entry name" value="Protoporphyrinogen_oxidase"/>
</dbReference>
<keyword evidence="4 8" id="KW-0560">Oxidoreductase</keyword>
<comment type="pathway">
    <text evidence="6">Porphyrin-containing compound metabolism.</text>
</comment>
<evidence type="ECO:0000256" key="3">
    <source>
        <dbReference type="ARBA" id="ARBA00022827"/>
    </source>
</evidence>
<evidence type="ECO:0000256" key="2">
    <source>
        <dbReference type="ARBA" id="ARBA00022630"/>
    </source>
</evidence>
<comment type="cofactor">
    <cofactor evidence="1">
        <name>FAD</name>
        <dbReference type="ChEBI" id="CHEBI:57692"/>
    </cofactor>
</comment>
<feature type="domain" description="Amine oxidase" evidence="7">
    <location>
        <begin position="10"/>
        <end position="452"/>
    </location>
</feature>
<evidence type="ECO:0000313" key="8">
    <source>
        <dbReference type="EMBL" id="QSQ19946.1"/>
    </source>
</evidence>
<dbReference type="RefSeq" id="WP_206721527.1">
    <property type="nucleotide sequence ID" value="NZ_CP071090.1"/>
</dbReference>
<dbReference type="EC" id="1.3.3.4" evidence="8"/>
<dbReference type="Gene3D" id="3.90.660.20">
    <property type="entry name" value="Protoporphyrinogen oxidase, mitochondrial, domain 2"/>
    <property type="match status" value="1"/>
</dbReference>
<evidence type="ECO:0000313" key="9">
    <source>
        <dbReference type="Proteomes" id="UP000662747"/>
    </source>
</evidence>
<dbReference type="Pfam" id="PF01593">
    <property type="entry name" value="Amino_oxidase"/>
    <property type="match status" value="1"/>
</dbReference>
<reference evidence="8 9" key="1">
    <citation type="submission" date="2021-02" db="EMBL/GenBank/DDBJ databases">
        <title>De Novo genome assembly of isolated myxobacteria.</title>
        <authorList>
            <person name="Stevens D.C."/>
        </authorList>
    </citation>
    <scope>NUCLEOTIDE SEQUENCE [LARGE SCALE GENOMIC DNA]</scope>
    <source>
        <strain evidence="9">SCPEA02</strain>
    </source>
</reference>
<gene>
    <name evidence="8" type="primary">hemG</name>
    <name evidence="8" type="ORF">JY651_32310</name>
</gene>
<evidence type="ECO:0000256" key="1">
    <source>
        <dbReference type="ARBA" id="ARBA00001974"/>
    </source>
</evidence>
<dbReference type="Proteomes" id="UP000662747">
    <property type="component" value="Chromosome"/>
</dbReference>
<accession>A0ABX7NM65</accession>
<keyword evidence="3" id="KW-0274">FAD</keyword>
<dbReference type="Gene3D" id="3.50.50.60">
    <property type="entry name" value="FAD/NAD(P)-binding domain"/>
    <property type="match status" value="1"/>
</dbReference>
<sequence>MTVVVVGGGISGLAVAHGLRSRGRDCVLLESSARLGGAVGTHARGGYLVEQGPNSFLDREPATRELATALGLEGRIRAADAAAKRRYVYTRGRLRSVPASPPAFLGSDVLPLGAKLRVMGELFTGRAPEGVDESLADFGRRHLGRTATRVLLDAVQTGIYAGDVERLSVAATFPPLVKLEREHRSLILGAIRSQKAARKALPAGSSAAPKLSGALSTFEGGLQTLIDALVSALGDAAHVGASVEGLERVGDGWRLQVKEHGRGAELNAKHVVLAVPAHVATGLLRPLDATLASAVAAIEYAPIAVVHLGFDAGTTPAPDGFGFLVPSGEKRRLLGAIHASTTFPFRVEGGRVLYTCMVGGARQPELVQRDEEALVALAREELKALSGVTATPSFSQVFRWERGIPQYNVGHLERVSSIDAALQRWPGLHLTGNAYKGVGLNDCIRNGAQLAESLAAGAV</sequence>
<evidence type="ECO:0000256" key="5">
    <source>
        <dbReference type="ARBA" id="ARBA00023133"/>
    </source>
</evidence>
<keyword evidence="2" id="KW-0285">Flavoprotein</keyword>
<dbReference type="PANTHER" id="PTHR42923">
    <property type="entry name" value="PROTOPORPHYRINOGEN OXIDASE"/>
    <property type="match status" value="1"/>
</dbReference>
<evidence type="ECO:0000256" key="4">
    <source>
        <dbReference type="ARBA" id="ARBA00023002"/>
    </source>
</evidence>
<dbReference type="NCBIfam" id="TIGR00562">
    <property type="entry name" value="proto_IX_ox"/>
    <property type="match status" value="1"/>
</dbReference>
<dbReference type="PANTHER" id="PTHR42923:SF3">
    <property type="entry name" value="PROTOPORPHYRINOGEN OXIDASE"/>
    <property type="match status" value="1"/>
</dbReference>
<dbReference type="Gene3D" id="1.10.3110.10">
    <property type="entry name" value="protoporphyrinogen ix oxidase, domain 3"/>
    <property type="match status" value="1"/>
</dbReference>
<proteinExistence type="predicted"/>
<organism evidence="8 9">
    <name type="scientific">Pyxidicoccus parkwayensis</name>
    <dbReference type="NCBI Taxonomy" id="2813578"/>
    <lineage>
        <taxon>Bacteria</taxon>
        <taxon>Pseudomonadati</taxon>
        <taxon>Myxococcota</taxon>
        <taxon>Myxococcia</taxon>
        <taxon>Myxococcales</taxon>
        <taxon>Cystobacterineae</taxon>
        <taxon>Myxococcaceae</taxon>
        <taxon>Pyxidicoccus</taxon>
    </lineage>
</organism>
<keyword evidence="9" id="KW-1185">Reference proteome</keyword>
<dbReference type="InterPro" id="IPR002937">
    <property type="entry name" value="Amino_oxidase"/>
</dbReference>